<comment type="caution">
    <text evidence="2">The sequence shown here is derived from an EMBL/GenBank/DDBJ whole genome shotgun (WGS) entry which is preliminary data.</text>
</comment>
<reference evidence="2 3" key="1">
    <citation type="submission" date="2016-02" db="EMBL/GenBank/DDBJ databases">
        <authorList>
            <person name="Wen L."/>
            <person name="He K."/>
            <person name="Yang H."/>
        </authorList>
    </citation>
    <scope>NUCLEOTIDE SEQUENCE [LARGE SCALE GENOMIC DNA]</scope>
    <source>
        <strain evidence="2 3">GED7880</strain>
    </source>
</reference>
<evidence type="ECO:0000256" key="1">
    <source>
        <dbReference type="SAM" id="SignalP"/>
    </source>
</evidence>
<organism evidence="2 3">
    <name type="scientific">Prevotella bivia</name>
    <dbReference type="NCBI Taxonomy" id="28125"/>
    <lineage>
        <taxon>Bacteria</taxon>
        <taxon>Pseudomonadati</taxon>
        <taxon>Bacteroidota</taxon>
        <taxon>Bacteroidia</taxon>
        <taxon>Bacteroidales</taxon>
        <taxon>Prevotellaceae</taxon>
        <taxon>Prevotella</taxon>
    </lineage>
</organism>
<dbReference type="PATRIC" id="fig|28125.4.peg.833"/>
<keyword evidence="1" id="KW-0732">Signal</keyword>
<evidence type="ECO:0000313" key="3">
    <source>
        <dbReference type="Proteomes" id="UP000070093"/>
    </source>
</evidence>
<proteinExistence type="predicted"/>
<name>A0A137SZ73_9BACT</name>
<evidence type="ECO:0000313" key="2">
    <source>
        <dbReference type="EMBL" id="KXO17652.1"/>
    </source>
</evidence>
<dbReference type="RefSeq" id="WP_061314853.1">
    <property type="nucleotide sequence ID" value="NZ_KQ965649.1"/>
</dbReference>
<dbReference type="Proteomes" id="UP000070093">
    <property type="component" value="Unassembled WGS sequence"/>
</dbReference>
<dbReference type="STRING" id="28125.HMPREF3202_00849"/>
<gene>
    <name evidence="2" type="ORF">HMPREF3202_00849</name>
</gene>
<feature type="signal peptide" evidence="1">
    <location>
        <begin position="1"/>
        <end position="27"/>
    </location>
</feature>
<accession>A0A137SZ73</accession>
<dbReference type="EMBL" id="LTAG01000034">
    <property type="protein sequence ID" value="KXO17652.1"/>
    <property type="molecule type" value="Genomic_DNA"/>
</dbReference>
<protein>
    <submittedName>
        <fullName evidence="2">Uncharacterized protein</fullName>
    </submittedName>
</protein>
<feature type="chain" id="PRO_5007481217" evidence="1">
    <location>
        <begin position="28"/>
        <end position="645"/>
    </location>
</feature>
<dbReference type="AlphaFoldDB" id="A0A137SZ73"/>
<sequence>MIKKDSMKAIKAMRQAAVTVTAAVALALTGCTGQEDFIDGGDTPAKGVTLTMTASTDVANPNGTRANLTEGDSENPWLWEKDDNLLVVDANGKALGTITLKEGIGNEKGVFEGTVNGLTAGQKVRIFYLGPNTNTDRIVDGKIMFDFSTLDGTRTSLKNFCALNAEGTVKMDGDKASMLFDVTLKNAFAAAHFSVKGKADERLGSTYKALVVHGDVPLQATVDATSGRIESTVMAGKESNVRSGLVFTTAASPDTPYDIYLPLVPNEAATDKTTLSFDIYTDKQTSNEIVSAGAEPVNVGTRADAFVRTADGTPSQFTVSKDGKKVNFTDGNLQYMMPKQVYSLTVRKHIDSNTLYRKGKDQPLALEAKYNVLKGYYRLAPEQWIIVPPTNTTTENGYFGEYTCVQDVNGAWNVSCTDNPVFDMFFFGRPKYPTLIEKNKGKYFLPIKNTEYQGTDQDWTKYAKLADSPDPLVTPSNSDWQYLFDVRRFPDDASTPAFALAFLDLNGNGTVERKVDQAGIVIFPDGMNKSTAMSLFTAPNGSTFGKRTLDTNLPSGNKGKILKMEAVTEKGCLFLPFAGWNAGFNKGKCKIDQIGRHFNYWTSTSDGKAIPENVSMIHYNITIGAVFGSKGELGGNSVRLVRVVK</sequence>
<dbReference type="PROSITE" id="PS51257">
    <property type="entry name" value="PROKAR_LIPOPROTEIN"/>
    <property type="match status" value="1"/>
</dbReference>